<name>A0A4Q0SW98_9BACT</name>
<dbReference type="SUPFAM" id="SSF51735">
    <property type="entry name" value="NAD(P)-binding Rossmann-fold domains"/>
    <property type="match status" value="1"/>
</dbReference>
<dbReference type="GO" id="GO:0016651">
    <property type="term" value="F:oxidoreductase activity, acting on NAD(P)H"/>
    <property type="evidence" value="ECO:0007669"/>
    <property type="project" value="TreeGrafter"/>
</dbReference>
<reference evidence="3 4" key="1">
    <citation type="submission" date="2018-11" db="EMBL/GenBank/DDBJ databases">
        <authorList>
            <person name="Mardanov A.V."/>
            <person name="Ravin N.V."/>
            <person name="Dedysh S.N."/>
        </authorList>
    </citation>
    <scope>NUCLEOTIDE SEQUENCE [LARGE SCALE GENOMIC DNA]</scope>
    <source>
        <strain evidence="3 4">AF10</strain>
    </source>
</reference>
<dbReference type="Pfam" id="PF13602">
    <property type="entry name" value="ADH_zinc_N_2"/>
    <property type="match status" value="1"/>
</dbReference>
<gene>
    <name evidence="3" type="ORF">GRAN_4499</name>
</gene>
<sequence>MFTTISNDKQAAIAEAAGADLIIDRTKEDQVARLQEATGASSERSVDRVIDVAFGVNLGTTMKVLKENGVIATYSSDAKPEPTLSFFPLLRLAATIRFIFVYNMSAEAHRQAVEATNIGLQEGWLQTTIAARFPLDQIVEAHELSESGKSTGKVVILLD</sequence>
<dbReference type="EMBL" id="RDSM01000003">
    <property type="protein sequence ID" value="RXH55395.1"/>
    <property type="molecule type" value="Genomic_DNA"/>
</dbReference>
<dbReference type="Proteomes" id="UP000289437">
    <property type="component" value="Unassembled WGS sequence"/>
</dbReference>
<dbReference type="GO" id="GO:0070402">
    <property type="term" value="F:NADPH binding"/>
    <property type="evidence" value="ECO:0007669"/>
    <property type="project" value="TreeGrafter"/>
</dbReference>
<evidence type="ECO:0000256" key="2">
    <source>
        <dbReference type="ARBA" id="ARBA00023002"/>
    </source>
</evidence>
<evidence type="ECO:0000256" key="1">
    <source>
        <dbReference type="ARBA" id="ARBA00022857"/>
    </source>
</evidence>
<proteinExistence type="predicted"/>
<evidence type="ECO:0000313" key="4">
    <source>
        <dbReference type="Proteomes" id="UP000289437"/>
    </source>
</evidence>
<reference evidence="4" key="2">
    <citation type="submission" date="2019-02" db="EMBL/GenBank/DDBJ databases">
        <title>Granulicella sibirica sp. nov., a psychrotolerant acidobacterium isolated from an organic soil layer in forested tundra, West Siberia.</title>
        <authorList>
            <person name="Oshkin I.Y."/>
            <person name="Kulichevskaya I.S."/>
            <person name="Rijpstra W.I.C."/>
            <person name="Sinninghe Damste J.S."/>
            <person name="Rakitin A.L."/>
            <person name="Ravin N.V."/>
            <person name="Dedysh S.N."/>
        </authorList>
    </citation>
    <scope>NUCLEOTIDE SEQUENCE [LARGE SCALE GENOMIC DNA]</scope>
    <source>
        <strain evidence="4">AF10</strain>
    </source>
</reference>
<keyword evidence="2" id="KW-0560">Oxidoreductase</keyword>
<protein>
    <submittedName>
        <fullName evidence="3">Oxidoreductase, zinc-binding dehydrogenase family</fullName>
    </submittedName>
</protein>
<accession>A0A4Q0SW98</accession>
<organism evidence="3 4">
    <name type="scientific">Granulicella sibirica</name>
    <dbReference type="NCBI Taxonomy" id="2479048"/>
    <lineage>
        <taxon>Bacteria</taxon>
        <taxon>Pseudomonadati</taxon>
        <taxon>Acidobacteriota</taxon>
        <taxon>Terriglobia</taxon>
        <taxon>Terriglobales</taxon>
        <taxon>Acidobacteriaceae</taxon>
        <taxon>Granulicella</taxon>
    </lineage>
</organism>
<dbReference type="PANTHER" id="PTHR48106">
    <property type="entry name" value="QUINONE OXIDOREDUCTASE PIG3-RELATED"/>
    <property type="match status" value="1"/>
</dbReference>
<dbReference type="AlphaFoldDB" id="A0A4Q0SW98"/>
<keyword evidence="1" id="KW-0521">NADP</keyword>
<evidence type="ECO:0000313" key="3">
    <source>
        <dbReference type="EMBL" id="RXH55395.1"/>
    </source>
</evidence>
<dbReference type="InterPro" id="IPR036291">
    <property type="entry name" value="NAD(P)-bd_dom_sf"/>
</dbReference>
<dbReference type="Gene3D" id="3.40.50.720">
    <property type="entry name" value="NAD(P)-binding Rossmann-like Domain"/>
    <property type="match status" value="1"/>
</dbReference>
<keyword evidence="4" id="KW-1185">Reference proteome</keyword>
<comment type="caution">
    <text evidence="3">The sequence shown here is derived from an EMBL/GenBank/DDBJ whole genome shotgun (WGS) entry which is preliminary data.</text>
</comment>
<dbReference type="Gene3D" id="3.90.180.10">
    <property type="entry name" value="Medium-chain alcohol dehydrogenases, catalytic domain"/>
    <property type="match status" value="1"/>
</dbReference>